<proteinExistence type="inferred from homology"/>
<keyword evidence="12" id="KW-1185">Reference proteome</keyword>
<evidence type="ECO:0000256" key="8">
    <source>
        <dbReference type="RuleBase" id="RU362131"/>
    </source>
</evidence>
<dbReference type="InterPro" id="IPR004808">
    <property type="entry name" value="AP_endonuc_1"/>
</dbReference>
<dbReference type="CDD" id="cd09087">
    <property type="entry name" value="Ape1-like_AP-endo"/>
    <property type="match status" value="1"/>
</dbReference>
<dbReference type="PANTHER" id="PTHR22748:SF6">
    <property type="entry name" value="DNA-(APURINIC OR APYRIMIDINIC SITE) ENDONUCLEASE"/>
    <property type="match status" value="1"/>
</dbReference>
<dbReference type="NCBIfam" id="TIGR00633">
    <property type="entry name" value="xth"/>
    <property type="match status" value="1"/>
</dbReference>
<dbReference type="EC" id="3.1.-.-" evidence="8"/>
<dbReference type="GO" id="GO:0046872">
    <property type="term" value="F:metal ion binding"/>
    <property type="evidence" value="ECO:0007669"/>
    <property type="project" value="UniProtKB-KW"/>
</dbReference>
<dbReference type="NCBIfam" id="TIGR00195">
    <property type="entry name" value="exoDNase_III"/>
    <property type="match status" value="1"/>
</dbReference>
<dbReference type="Proteomes" id="UP001485043">
    <property type="component" value="Unassembled WGS sequence"/>
</dbReference>
<feature type="site" description="Interaction with DNA substrate" evidence="7">
    <location>
        <position position="430"/>
    </location>
</feature>
<dbReference type="InterPro" id="IPR036691">
    <property type="entry name" value="Endo/exonu/phosph_ase_sf"/>
</dbReference>
<dbReference type="FunFam" id="3.60.10.10:FF:000041">
    <property type="entry name" value="DNA-(apurinic or apyrimidinic site) lyase"/>
    <property type="match status" value="1"/>
</dbReference>
<keyword evidence="8" id="KW-0227">DNA damage</keyword>
<feature type="active site" evidence="5">
    <location>
        <position position="292"/>
    </location>
</feature>
<dbReference type="Pfam" id="PF03372">
    <property type="entry name" value="Exo_endo_phos"/>
    <property type="match status" value="1"/>
</dbReference>
<keyword evidence="2 6" id="KW-0479">Metal-binding</keyword>
<feature type="active site" description="Proton donor/acceptor" evidence="5">
    <location>
        <position position="332"/>
    </location>
</feature>
<evidence type="ECO:0000256" key="4">
    <source>
        <dbReference type="ARBA" id="ARBA00022842"/>
    </source>
</evidence>
<keyword evidence="3" id="KW-0378">Hydrolase</keyword>
<evidence type="ECO:0000259" key="10">
    <source>
        <dbReference type="Pfam" id="PF03372"/>
    </source>
</evidence>
<protein>
    <recommendedName>
        <fullName evidence="8">DNA-(apurinic or apyrimidinic site) endonuclease</fullName>
        <ecNumber evidence="8">3.1.-.-</ecNumber>
    </recommendedName>
</protein>
<dbReference type="PROSITE" id="PS51435">
    <property type="entry name" value="AP_NUCLEASE_F1_4"/>
    <property type="match status" value="1"/>
</dbReference>
<comment type="similarity">
    <text evidence="1 8">Belongs to the DNA repair enzymes AP/ExoA family.</text>
</comment>
<evidence type="ECO:0000256" key="7">
    <source>
        <dbReference type="PIRSR" id="PIRSR604808-3"/>
    </source>
</evidence>
<dbReference type="InterPro" id="IPR005135">
    <property type="entry name" value="Endo/exonuclease/phosphatase"/>
</dbReference>
<dbReference type="EMBL" id="JALJOV010002065">
    <property type="protein sequence ID" value="KAK9835254.1"/>
    <property type="molecule type" value="Genomic_DNA"/>
</dbReference>
<evidence type="ECO:0000256" key="1">
    <source>
        <dbReference type="ARBA" id="ARBA00007092"/>
    </source>
</evidence>
<dbReference type="Gene3D" id="3.60.10.10">
    <property type="entry name" value="Endonuclease/exonuclease/phosphatase"/>
    <property type="match status" value="1"/>
</dbReference>
<feature type="compositionally biased region" description="Low complexity" evidence="9">
    <location>
        <begin position="40"/>
        <end position="59"/>
    </location>
</feature>
<sequence>MPRSDSKAAAPSAIGALVAAASADANAPASSRRKKASPWAKEAMAEGTAAGATADTALPAPSPRQRKKALPRAKEAVAEGDAAESAAEVPLPAPAPTPKRRRKPAHKAEGDAAEAPQPAPAPKRRKNLIQKVEGDASEGAAEVPQPAPAPKRRKKADVPPPIVWTPDMRPARLPHSQGLDIISWNVCSLPVLLRKDPEALSRLAEQENAEVICLQETKLQAKATHATEGLLGLPDWHYAWSCSTARLGYSGTAIFSRTKPMSLAFGIGVPELDLEGRTITAEFPGFFLLNVYTPNAGEGLKRLDYRIQQWDLAFAEYVWTLSQTKPVVCCGDLNCAHEHIDIHNPKGNKKSAGFTQEERDSFAANLLGCGLVDSFRRQYPEVAGYTWWSRRLKCRENNKGWRLDYFLVTERLMPHVHECYHLPSIEGSDHCPVGIVLCRDRLQDEAQDTSEPGFH</sequence>
<evidence type="ECO:0000256" key="9">
    <source>
        <dbReference type="SAM" id="MobiDB-lite"/>
    </source>
</evidence>
<name>A0AAW1RNC0_9CHLO</name>
<dbReference type="GO" id="GO:0006284">
    <property type="term" value="P:base-excision repair"/>
    <property type="evidence" value="ECO:0007669"/>
    <property type="project" value="TreeGrafter"/>
</dbReference>
<feature type="binding site" evidence="6">
    <location>
        <position position="332"/>
    </location>
    <ligand>
        <name>Mg(2+)</name>
        <dbReference type="ChEBI" id="CHEBI:18420"/>
        <label>1</label>
    </ligand>
</feature>
<dbReference type="GO" id="GO:0008081">
    <property type="term" value="F:phosphoric diester hydrolase activity"/>
    <property type="evidence" value="ECO:0007669"/>
    <property type="project" value="TreeGrafter"/>
</dbReference>
<feature type="site" description="Transition state stabilizer" evidence="7">
    <location>
        <position position="334"/>
    </location>
</feature>
<feature type="binding site" evidence="6">
    <location>
        <position position="430"/>
    </location>
    <ligand>
        <name>Mg(2+)</name>
        <dbReference type="ChEBI" id="CHEBI:18420"/>
        <label>1</label>
    </ligand>
</feature>
<reference evidence="11 12" key="1">
    <citation type="journal article" date="2024" name="Nat. Commun.">
        <title>Phylogenomics reveals the evolutionary origins of lichenization in chlorophyte algae.</title>
        <authorList>
            <person name="Puginier C."/>
            <person name="Libourel C."/>
            <person name="Otte J."/>
            <person name="Skaloud P."/>
            <person name="Haon M."/>
            <person name="Grisel S."/>
            <person name="Petersen M."/>
            <person name="Berrin J.G."/>
            <person name="Delaux P.M."/>
            <person name="Dal Grande F."/>
            <person name="Keller J."/>
        </authorList>
    </citation>
    <scope>NUCLEOTIDE SEQUENCE [LARGE SCALE GENOMIC DNA]</scope>
    <source>
        <strain evidence="11 12">SAG 2523</strain>
    </source>
</reference>
<evidence type="ECO:0000256" key="2">
    <source>
        <dbReference type="ARBA" id="ARBA00022723"/>
    </source>
</evidence>
<feature type="active site" description="Proton acceptor" evidence="5">
    <location>
        <position position="430"/>
    </location>
</feature>
<dbReference type="PANTHER" id="PTHR22748">
    <property type="entry name" value="AP ENDONUCLEASE"/>
    <property type="match status" value="1"/>
</dbReference>
<evidence type="ECO:0000256" key="5">
    <source>
        <dbReference type="PIRSR" id="PIRSR604808-1"/>
    </source>
</evidence>
<keyword evidence="4 6" id="KW-0460">Magnesium</keyword>
<feature type="binding site" evidence="6">
    <location>
        <position position="429"/>
    </location>
    <ligand>
        <name>Mg(2+)</name>
        <dbReference type="ChEBI" id="CHEBI:18420"/>
        <label>1</label>
    </ligand>
</feature>
<feature type="binding site" evidence="6">
    <location>
        <position position="216"/>
    </location>
    <ligand>
        <name>Mg(2+)</name>
        <dbReference type="ChEBI" id="CHEBI:18420"/>
        <label>1</label>
    </ligand>
</feature>
<feature type="site" description="Important for catalytic activity" evidence="7">
    <location>
        <position position="404"/>
    </location>
</feature>
<accession>A0AAW1RNC0</accession>
<dbReference type="AlphaFoldDB" id="A0AAW1RNC0"/>
<comment type="cofactor">
    <cofactor evidence="6 8">
        <name>Mg(2+)</name>
        <dbReference type="ChEBI" id="CHEBI:18420"/>
    </cofactor>
    <cofactor evidence="6 8">
        <name>Mn(2+)</name>
        <dbReference type="ChEBI" id="CHEBI:29035"/>
    </cofactor>
    <text evidence="6 8">Probably binds two magnesium or manganese ions per subunit.</text>
</comment>
<feature type="region of interest" description="Disordered" evidence="9">
    <location>
        <begin position="20"/>
        <end position="163"/>
    </location>
</feature>
<feature type="compositionally biased region" description="Low complexity" evidence="9">
    <location>
        <begin position="79"/>
        <end position="90"/>
    </location>
</feature>
<dbReference type="GO" id="GO:0005634">
    <property type="term" value="C:nucleus"/>
    <property type="evidence" value="ECO:0007669"/>
    <property type="project" value="TreeGrafter"/>
</dbReference>
<organism evidence="11 12">
    <name type="scientific">Apatococcus fuscideae</name>
    <dbReference type="NCBI Taxonomy" id="2026836"/>
    <lineage>
        <taxon>Eukaryota</taxon>
        <taxon>Viridiplantae</taxon>
        <taxon>Chlorophyta</taxon>
        <taxon>core chlorophytes</taxon>
        <taxon>Trebouxiophyceae</taxon>
        <taxon>Chlorellales</taxon>
        <taxon>Chlorellaceae</taxon>
        <taxon>Apatococcus</taxon>
    </lineage>
</organism>
<feature type="domain" description="Endonuclease/exonuclease/phosphatase" evidence="10">
    <location>
        <begin position="182"/>
        <end position="430"/>
    </location>
</feature>
<feature type="compositionally biased region" description="Low complexity" evidence="9">
    <location>
        <begin position="20"/>
        <end position="30"/>
    </location>
</feature>
<feature type="binding site" evidence="6">
    <location>
        <position position="334"/>
    </location>
    <ligand>
        <name>Mg(2+)</name>
        <dbReference type="ChEBI" id="CHEBI:18420"/>
        <label>1</label>
    </ligand>
</feature>
<evidence type="ECO:0000313" key="11">
    <source>
        <dbReference type="EMBL" id="KAK9835254.1"/>
    </source>
</evidence>
<dbReference type="GO" id="GO:0003906">
    <property type="term" value="F:DNA-(apurinic or apyrimidinic site) endonuclease activity"/>
    <property type="evidence" value="ECO:0007669"/>
    <property type="project" value="TreeGrafter"/>
</dbReference>
<dbReference type="GO" id="GO:0008311">
    <property type="term" value="F:double-stranded DNA 3'-5' DNA exonuclease activity"/>
    <property type="evidence" value="ECO:0007669"/>
    <property type="project" value="TreeGrafter"/>
</dbReference>
<dbReference type="SUPFAM" id="SSF56219">
    <property type="entry name" value="DNase I-like"/>
    <property type="match status" value="1"/>
</dbReference>
<keyword evidence="8" id="KW-0234">DNA repair</keyword>
<evidence type="ECO:0000256" key="6">
    <source>
        <dbReference type="PIRSR" id="PIRSR604808-2"/>
    </source>
</evidence>
<comment type="caution">
    <text evidence="11">The sequence shown here is derived from an EMBL/GenBank/DDBJ whole genome shotgun (WGS) entry which is preliminary data.</text>
</comment>
<gene>
    <name evidence="11" type="ORF">WJX84_010030</name>
</gene>
<feature type="binding site" evidence="6">
    <location>
        <position position="185"/>
    </location>
    <ligand>
        <name>Mg(2+)</name>
        <dbReference type="ChEBI" id="CHEBI:18420"/>
        <label>1</label>
    </ligand>
</feature>
<evidence type="ECO:0000256" key="3">
    <source>
        <dbReference type="ARBA" id="ARBA00022801"/>
    </source>
</evidence>
<evidence type="ECO:0000313" key="12">
    <source>
        <dbReference type="Proteomes" id="UP001485043"/>
    </source>
</evidence>
<keyword evidence="6" id="KW-0464">Manganese</keyword>